<dbReference type="PANTHER" id="PTHR43142">
    <property type="entry name" value="CARBOXYLIC ESTER HYDROLASE"/>
    <property type="match status" value="1"/>
</dbReference>
<evidence type="ECO:0000313" key="6">
    <source>
        <dbReference type="EMBL" id="CAG7825475.1"/>
    </source>
</evidence>
<proteinExistence type="inferred from homology"/>
<dbReference type="AlphaFoldDB" id="A0A8J2L5I4"/>
<organism evidence="6 7">
    <name type="scientific">Allacma fusca</name>
    <dbReference type="NCBI Taxonomy" id="39272"/>
    <lineage>
        <taxon>Eukaryota</taxon>
        <taxon>Metazoa</taxon>
        <taxon>Ecdysozoa</taxon>
        <taxon>Arthropoda</taxon>
        <taxon>Hexapoda</taxon>
        <taxon>Collembola</taxon>
        <taxon>Symphypleona</taxon>
        <taxon>Sminthuridae</taxon>
        <taxon>Allacma</taxon>
    </lineage>
</organism>
<dbReference type="OrthoDB" id="6846267at2759"/>
<comment type="caution">
    <text evidence="6">The sequence shown here is derived from an EMBL/GenBank/DDBJ whole genome shotgun (WGS) entry which is preliminary data.</text>
</comment>
<evidence type="ECO:0000256" key="2">
    <source>
        <dbReference type="ARBA" id="ARBA00022487"/>
    </source>
</evidence>
<feature type="domain" description="Carboxylesterase type B" evidence="5">
    <location>
        <begin position="5"/>
        <end position="141"/>
    </location>
</feature>
<sequence length="141" mass="15474">TLSGREFSEFLGVPYAQPPKRFEPPLKAGKWNGTRIATVLGSKCGQFQPPDYFLGSEDCLVLNVHTPVLNFSLNEHVTLLPVLVFFHGGSFQNGGFWESFGPEYLMEQDLVYVAVNYRLGALGFLSTGDGLVSGNNGLKDQ</sequence>
<evidence type="ECO:0000256" key="3">
    <source>
        <dbReference type="ARBA" id="ARBA00022801"/>
    </source>
</evidence>
<keyword evidence="7" id="KW-1185">Reference proteome</keyword>
<evidence type="ECO:0000259" key="5">
    <source>
        <dbReference type="Pfam" id="PF00135"/>
    </source>
</evidence>
<evidence type="ECO:0000313" key="7">
    <source>
        <dbReference type="Proteomes" id="UP000708208"/>
    </source>
</evidence>
<evidence type="ECO:0000256" key="1">
    <source>
        <dbReference type="ARBA" id="ARBA00005964"/>
    </source>
</evidence>
<evidence type="ECO:0000256" key="4">
    <source>
        <dbReference type="ARBA" id="ARBA00023180"/>
    </source>
</evidence>
<dbReference type="Proteomes" id="UP000708208">
    <property type="component" value="Unassembled WGS sequence"/>
</dbReference>
<keyword evidence="4" id="KW-0325">Glycoprotein</keyword>
<dbReference type="PANTHER" id="PTHR43142:SF1">
    <property type="entry name" value="CARBOXYLIC ESTER HYDROLASE"/>
    <property type="match status" value="1"/>
</dbReference>
<protein>
    <recommendedName>
        <fullName evidence="5">Carboxylesterase type B domain-containing protein</fullName>
    </recommendedName>
</protein>
<dbReference type="InterPro" id="IPR002018">
    <property type="entry name" value="CarbesteraseB"/>
</dbReference>
<accession>A0A8J2L5I4</accession>
<reference evidence="6" key="1">
    <citation type="submission" date="2021-06" db="EMBL/GenBank/DDBJ databases">
        <authorList>
            <person name="Hodson N. C."/>
            <person name="Mongue J. A."/>
            <person name="Jaron S. K."/>
        </authorList>
    </citation>
    <scope>NUCLEOTIDE SEQUENCE</scope>
</reference>
<dbReference type="Pfam" id="PF00135">
    <property type="entry name" value="COesterase"/>
    <property type="match status" value="1"/>
</dbReference>
<feature type="non-terminal residue" evidence="6">
    <location>
        <position position="1"/>
    </location>
</feature>
<feature type="non-terminal residue" evidence="6">
    <location>
        <position position="141"/>
    </location>
</feature>
<keyword evidence="2" id="KW-0719">Serine esterase</keyword>
<gene>
    <name evidence="6" type="ORF">AFUS01_LOCUS35583</name>
</gene>
<dbReference type="GO" id="GO:0052689">
    <property type="term" value="F:carboxylic ester hydrolase activity"/>
    <property type="evidence" value="ECO:0007669"/>
    <property type="project" value="UniProtKB-KW"/>
</dbReference>
<name>A0A8J2L5I4_9HEXA</name>
<keyword evidence="3" id="KW-0378">Hydrolase</keyword>
<comment type="similarity">
    <text evidence="1">Belongs to the type-B carboxylesterase/lipase family.</text>
</comment>
<dbReference type="EMBL" id="CAJVCH010536437">
    <property type="protein sequence ID" value="CAG7825475.1"/>
    <property type="molecule type" value="Genomic_DNA"/>
</dbReference>